<evidence type="ECO:0000256" key="4">
    <source>
        <dbReference type="ARBA" id="ARBA00023121"/>
    </source>
</evidence>
<evidence type="ECO:0008006" key="9">
    <source>
        <dbReference type="Google" id="ProtNLM"/>
    </source>
</evidence>
<feature type="region of interest" description="Disordered" evidence="6">
    <location>
        <begin position="476"/>
        <end position="559"/>
    </location>
</feature>
<reference evidence="7" key="1">
    <citation type="journal article" date="2020" name="Stud. Mycol.">
        <title>101 Dothideomycetes genomes: a test case for predicting lifestyles and emergence of pathogens.</title>
        <authorList>
            <person name="Haridas S."/>
            <person name="Albert R."/>
            <person name="Binder M."/>
            <person name="Bloem J."/>
            <person name="Labutti K."/>
            <person name="Salamov A."/>
            <person name="Andreopoulos B."/>
            <person name="Baker S."/>
            <person name="Barry K."/>
            <person name="Bills G."/>
            <person name="Bluhm B."/>
            <person name="Cannon C."/>
            <person name="Castanera R."/>
            <person name="Culley D."/>
            <person name="Daum C."/>
            <person name="Ezra D."/>
            <person name="Gonzalez J."/>
            <person name="Henrissat B."/>
            <person name="Kuo A."/>
            <person name="Liang C."/>
            <person name="Lipzen A."/>
            <person name="Lutzoni F."/>
            <person name="Magnuson J."/>
            <person name="Mondo S."/>
            <person name="Nolan M."/>
            <person name="Ohm R."/>
            <person name="Pangilinan J."/>
            <person name="Park H.-J."/>
            <person name="Ramirez L."/>
            <person name="Alfaro M."/>
            <person name="Sun H."/>
            <person name="Tritt A."/>
            <person name="Yoshinaga Y."/>
            <person name="Zwiers L.-H."/>
            <person name="Turgeon B."/>
            <person name="Goodwin S."/>
            <person name="Spatafora J."/>
            <person name="Crous P."/>
            <person name="Grigoriev I."/>
        </authorList>
    </citation>
    <scope>NUCLEOTIDE SEQUENCE</scope>
    <source>
        <strain evidence="7">CBS 175.79</strain>
    </source>
</reference>
<evidence type="ECO:0000256" key="3">
    <source>
        <dbReference type="ARBA" id="ARBA00023055"/>
    </source>
</evidence>
<feature type="region of interest" description="Disordered" evidence="6">
    <location>
        <begin position="413"/>
        <end position="452"/>
    </location>
</feature>
<dbReference type="PANTHER" id="PTHR10972:SF102">
    <property type="entry name" value="OXYSTEROL-BINDING PROTEIN"/>
    <property type="match status" value="1"/>
</dbReference>
<name>A0A6A5XCN2_9PLEO</name>
<evidence type="ECO:0000256" key="6">
    <source>
        <dbReference type="SAM" id="MobiDB-lite"/>
    </source>
</evidence>
<keyword evidence="8" id="KW-1185">Reference proteome</keyword>
<dbReference type="PANTHER" id="PTHR10972">
    <property type="entry name" value="OXYSTEROL-BINDING PROTEIN-RELATED"/>
    <property type="match status" value="1"/>
</dbReference>
<feature type="compositionally biased region" description="Basic residues" evidence="6">
    <location>
        <begin position="1"/>
        <end position="11"/>
    </location>
</feature>
<sequence>MVLGHGHRRHSLTSTRSSTDSLRHDEVTKEDETVVDADQGNVLSHIISQLRPGADLSRVTLPTFILEPRSMLERITNFMAHPDTLLPMTKIEDPVQRFVAVVRFYLSGWHIKPPGVKKPLNPILGEIFTCYWDYPDHTRGYYIAEQTSHHPPKSSYFFMAPDHHIRIDGTLKPRSKFLGNSAASMMEGIAVMRFLNTGERFFVTQPNMYARGILFGKMKYELGDHSYVRCPESGLVADIEFKVKGYFGGTYNAIGGYIKDSRTDKALFELSGLWNEEMYIKDLTTGKKELLFDATHAKEQVPTARPLEEQDERESQRLWAKVTQAIKDKDQDTATDEKTRIEDMQRSEAAKRMNDGIDWHPQLFRRVQGGHGNSEEGEEDLDWIINAKVDGKTPEEQVKQILQISAILPGQTPRRQFNIPTRTNSLERVPTRTQVNPENPKQDTPTHNDLIDLSEPAVAPPAAKKEATQQNLIDFDDEPVSQQAKNEPPSAALQSLSISQSDSHNKHTTNHPSSETQQQVNPPSKLLHSTPGEPPKGPGSTQRTNSETHEPEEFHDALS</sequence>
<organism evidence="7 8">
    <name type="scientific">Aaosphaeria arxii CBS 175.79</name>
    <dbReference type="NCBI Taxonomy" id="1450172"/>
    <lineage>
        <taxon>Eukaryota</taxon>
        <taxon>Fungi</taxon>
        <taxon>Dikarya</taxon>
        <taxon>Ascomycota</taxon>
        <taxon>Pezizomycotina</taxon>
        <taxon>Dothideomycetes</taxon>
        <taxon>Pleosporomycetidae</taxon>
        <taxon>Pleosporales</taxon>
        <taxon>Pleosporales incertae sedis</taxon>
        <taxon>Aaosphaeria</taxon>
    </lineage>
</organism>
<evidence type="ECO:0000256" key="1">
    <source>
        <dbReference type="ARBA" id="ARBA00008842"/>
    </source>
</evidence>
<dbReference type="InterPro" id="IPR000648">
    <property type="entry name" value="Oxysterol-bd"/>
</dbReference>
<dbReference type="Proteomes" id="UP000799778">
    <property type="component" value="Unassembled WGS sequence"/>
</dbReference>
<dbReference type="SUPFAM" id="SSF144000">
    <property type="entry name" value="Oxysterol-binding protein-like"/>
    <property type="match status" value="1"/>
</dbReference>
<accession>A0A6A5XCN2</accession>
<dbReference type="GO" id="GO:0005829">
    <property type="term" value="C:cytosol"/>
    <property type="evidence" value="ECO:0007669"/>
    <property type="project" value="TreeGrafter"/>
</dbReference>
<dbReference type="GeneID" id="54290147"/>
<dbReference type="EMBL" id="ML978076">
    <property type="protein sequence ID" value="KAF2010534.1"/>
    <property type="molecule type" value="Genomic_DNA"/>
</dbReference>
<dbReference type="InterPro" id="IPR018494">
    <property type="entry name" value="Oxysterol-bd_CS"/>
</dbReference>
<dbReference type="OrthoDB" id="14833at2759"/>
<keyword evidence="2" id="KW-0813">Transport</keyword>
<evidence type="ECO:0000313" key="8">
    <source>
        <dbReference type="Proteomes" id="UP000799778"/>
    </source>
</evidence>
<dbReference type="Gene3D" id="3.30.70.3490">
    <property type="match status" value="1"/>
</dbReference>
<dbReference type="GO" id="GO:0006869">
    <property type="term" value="P:lipid transport"/>
    <property type="evidence" value="ECO:0007669"/>
    <property type="project" value="UniProtKB-KW"/>
</dbReference>
<protein>
    <recommendedName>
        <fullName evidence="9">Oxysterol-binding protein</fullName>
    </recommendedName>
</protein>
<gene>
    <name evidence="7" type="ORF">BU24DRAFT_472695</name>
</gene>
<dbReference type="RefSeq" id="XP_033378873.1">
    <property type="nucleotide sequence ID" value="XM_033532750.1"/>
</dbReference>
<dbReference type="Gene3D" id="1.10.287.2720">
    <property type="match status" value="1"/>
</dbReference>
<dbReference type="Gene3D" id="2.40.160.120">
    <property type="match status" value="1"/>
</dbReference>
<evidence type="ECO:0000313" key="7">
    <source>
        <dbReference type="EMBL" id="KAF2010534.1"/>
    </source>
</evidence>
<feature type="compositionally biased region" description="Low complexity" evidence="6">
    <location>
        <begin position="490"/>
        <end position="502"/>
    </location>
</feature>
<dbReference type="GO" id="GO:0032541">
    <property type="term" value="C:cortical endoplasmic reticulum"/>
    <property type="evidence" value="ECO:0007669"/>
    <property type="project" value="TreeGrafter"/>
</dbReference>
<proteinExistence type="inferred from homology"/>
<evidence type="ECO:0000256" key="2">
    <source>
        <dbReference type="ARBA" id="ARBA00022448"/>
    </source>
</evidence>
<dbReference type="FunFam" id="2.40.160.120:FF:000007">
    <property type="entry name" value="Oxysterol binding protein"/>
    <property type="match status" value="1"/>
</dbReference>
<evidence type="ECO:0000256" key="5">
    <source>
        <dbReference type="RuleBase" id="RU003844"/>
    </source>
</evidence>
<dbReference type="GO" id="GO:0032934">
    <property type="term" value="F:sterol binding"/>
    <property type="evidence" value="ECO:0007669"/>
    <property type="project" value="TreeGrafter"/>
</dbReference>
<dbReference type="InterPro" id="IPR037239">
    <property type="entry name" value="OSBP_sf"/>
</dbReference>
<feature type="region of interest" description="Disordered" evidence="6">
    <location>
        <begin position="1"/>
        <end position="31"/>
    </location>
</feature>
<dbReference type="GO" id="GO:0016020">
    <property type="term" value="C:membrane"/>
    <property type="evidence" value="ECO:0007669"/>
    <property type="project" value="TreeGrafter"/>
</dbReference>
<keyword evidence="4" id="KW-0446">Lipid-binding</keyword>
<keyword evidence="3" id="KW-0445">Lipid transport</keyword>
<dbReference type="Pfam" id="PF01237">
    <property type="entry name" value="Oxysterol_BP"/>
    <property type="match status" value="2"/>
</dbReference>
<dbReference type="PROSITE" id="PS01013">
    <property type="entry name" value="OSBP"/>
    <property type="match status" value="1"/>
</dbReference>
<dbReference type="FunFam" id="1.10.287.2720:FF:000001">
    <property type="entry name" value="Oxysterol-binding OBPalpha"/>
    <property type="match status" value="1"/>
</dbReference>
<feature type="compositionally biased region" description="Basic and acidic residues" evidence="6">
    <location>
        <begin position="546"/>
        <end position="559"/>
    </location>
</feature>
<feature type="compositionally biased region" description="Polar residues" evidence="6">
    <location>
        <begin position="510"/>
        <end position="522"/>
    </location>
</feature>
<comment type="similarity">
    <text evidence="1 5">Belongs to the OSBP family.</text>
</comment>
<feature type="compositionally biased region" description="Basic and acidic residues" evidence="6">
    <location>
        <begin position="21"/>
        <end position="31"/>
    </location>
</feature>
<dbReference type="AlphaFoldDB" id="A0A6A5XCN2"/>
<feature type="compositionally biased region" description="Polar residues" evidence="6">
    <location>
        <begin position="413"/>
        <end position="439"/>
    </location>
</feature>
<feature type="compositionally biased region" description="Basic and acidic residues" evidence="6">
    <location>
        <begin position="440"/>
        <end position="450"/>
    </location>
</feature>